<dbReference type="EMBL" id="WHUW01000061">
    <property type="protein sequence ID" value="KAF8430566.1"/>
    <property type="molecule type" value="Genomic_DNA"/>
</dbReference>
<accession>A0AAD4G917</accession>
<comment type="caution">
    <text evidence="1">The sequence shown here is derived from an EMBL/GenBank/DDBJ whole genome shotgun (WGS) entry which is preliminary data.</text>
</comment>
<proteinExistence type="predicted"/>
<gene>
    <name evidence="1" type="ORF">L210DRAFT_3067244</name>
</gene>
<dbReference type="Proteomes" id="UP001194468">
    <property type="component" value="Unassembled WGS sequence"/>
</dbReference>
<reference evidence="1" key="1">
    <citation type="submission" date="2019-10" db="EMBL/GenBank/DDBJ databases">
        <authorList>
            <consortium name="DOE Joint Genome Institute"/>
            <person name="Kuo A."/>
            <person name="Miyauchi S."/>
            <person name="Kiss E."/>
            <person name="Drula E."/>
            <person name="Kohler A."/>
            <person name="Sanchez-Garcia M."/>
            <person name="Andreopoulos B."/>
            <person name="Barry K.W."/>
            <person name="Bonito G."/>
            <person name="Buee M."/>
            <person name="Carver A."/>
            <person name="Chen C."/>
            <person name="Cichocki N."/>
            <person name="Clum A."/>
            <person name="Culley D."/>
            <person name="Crous P.W."/>
            <person name="Fauchery L."/>
            <person name="Girlanda M."/>
            <person name="Hayes R."/>
            <person name="Keri Z."/>
            <person name="LaButti K."/>
            <person name="Lipzen A."/>
            <person name="Lombard V."/>
            <person name="Magnuson J."/>
            <person name="Maillard F."/>
            <person name="Morin E."/>
            <person name="Murat C."/>
            <person name="Nolan M."/>
            <person name="Ohm R."/>
            <person name="Pangilinan J."/>
            <person name="Pereira M."/>
            <person name="Perotto S."/>
            <person name="Peter M."/>
            <person name="Riley R."/>
            <person name="Sitrit Y."/>
            <person name="Stielow B."/>
            <person name="Szollosi G."/>
            <person name="Zifcakova L."/>
            <person name="Stursova M."/>
            <person name="Spatafora J.W."/>
            <person name="Tedersoo L."/>
            <person name="Vaario L.-M."/>
            <person name="Yamada A."/>
            <person name="Yan M."/>
            <person name="Wang P."/>
            <person name="Xu J."/>
            <person name="Bruns T."/>
            <person name="Baldrian P."/>
            <person name="Vilgalys R."/>
            <person name="Henrissat B."/>
            <person name="Grigoriev I.V."/>
            <person name="Hibbett D."/>
            <person name="Nagy L.G."/>
            <person name="Martin F.M."/>
        </authorList>
    </citation>
    <scope>NUCLEOTIDE SEQUENCE</scope>
    <source>
        <strain evidence="1">BED1</strain>
    </source>
</reference>
<name>A0AAD4G917_BOLED</name>
<evidence type="ECO:0000313" key="2">
    <source>
        <dbReference type="Proteomes" id="UP001194468"/>
    </source>
</evidence>
<organism evidence="1 2">
    <name type="scientific">Boletus edulis BED1</name>
    <dbReference type="NCBI Taxonomy" id="1328754"/>
    <lineage>
        <taxon>Eukaryota</taxon>
        <taxon>Fungi</taxon>
        <taxon>Dikarya</taxon>
        <taxon>Basidiomycota</taxon>
        <taxon>Agaricomycotina</taxon>
        <taxon>Agaricomycetes</taxon>
        <taxon>Agaricomycetidae</taxon>
        <taxon>Boletales</taxon>
        <taxon>Boletineae</taxon>
        <taxon>Boletaceae</taxon>
        <taxon>Boletoideae</taxon>
        <taxon>Boletus</taxon>
    </lineage>
</organism>
<dbReference type="AlphaFoldDB" id="A0AAD4G917"/>
<reference evidence="1" key="2">
    <citation type="journal article" date="2020" name="Nat. Commun.">
        <title>Large-scale genome sequencing of mycorrhizal fungi provides insights into the early evolution of symbiotic traits.</title>
        <authorList>
            <person name="Miyauchi S."/>
            <person name="Kiss E."/>
            <person name="Kuo A."/>
            <person name="Drula E."/>
            <person name="Kohler A."/>
            <person name="Sanchez-Garcia M."/>
            <person name="Morin E."/>
            <person name="Andreopoulos B."/>
            <person name="Barry K.W."/>
            <person name="Bonito G."/>
            <person name="Buee M."/>
            <person name="Carver A."/>
            <person name="Chen C."/>
            <person name="Cichocki N."/>
            <person name="Clum A."/>
            <person name="Culley D."/>
            <person name="Crous P.W."/>
            <person name="Fauchery L."/>
            <person name="Girlanda M."/>
            <person name="Hayes R.D."/>
            <person name="Keri Z."/>
            <person name="LaButti K."/>
            <person name="Lipzen A."/>
            <person name="Lombard V."/>
            <person name="Magnuson J."/>
            <person name="Maillard F."/>
            <person name="Murat C."/>
            <person name="Nolan M."/>
            <person name="Ohm R.A."/>
            <person name="Pangilinan J."/>
            <person name="Pereira M.F."/>
            <person name="Perotto S."/>
            <person name="Peter M."/>
            <person name="Pfister S."/>
            <person name="Riley R."/>
            <person name="Sitrit Y."/>
            <person name="Stielow J.B."/>
            <person name="Szollosi G."/>
            <person name="Zifcakova L."/>
            <person name="Stursova M."/>
            <person name="Spatafora J.W."/>
            <person name="Tedersoo L."/>
            <person name="Vaario L.M."/>
            <person name="Yamada A."/>
            <person name="Yan M."/>
            <person name="Wang P."/>
            <person name="Xu J."/>
            <person name="Bruns T."/>
            <person name="Baldrian P."/>
            <person name="Vilgalys R."/>
            <person name="Dunand C."/>
            <person name="Henrissat B."/>
            <person name="Grigoriev I.V."/>
            <person name="Hibbett D."/>
            <person name="Nagy L.G."/>
            <person name="Martin F.M."/>
        </authorList>
    </citation>
    <scope>NUCLEOTIDE SEQUENCE</scope>
    <source>
        <strain evidence="1">BED1</strain>
    </source>
</reference>
<evidence type="ECO:0000313" key="1">
    <source>
        <dbReference type="EMBL" id="KAF8430566.1"/>
    </source>
</evidence>
<protein>
    <submittedName>
        <fullName evidence="1">Uncharacterized protein</fullName>
    </submittedName>
</protein>
<keyword evidence="2" id="KW-1185">Reference proteome</keyword>
<sequence length="151" mass="16817">MVSHRAVVCHVSLGLILGNHHHRHWCLLIFHGDGAQSSSPHGALAGSITRAWTLQEYIAARVICFSTEDWILYRDLNLPNHKESPELISEMEEATGMSSQRLMTLRPGLKCHLGKTASCFDLEDDVDGRGCLLIARLLAYPQYITKGPIEV</sequence>